<evidence type="ECO:0000313" key="4">
    <source>
        <dbReference type="Proteomes" id="UP001314263"/>
    </source>
</evidence>
<dbReference type="Pfam" id="PF01585">
    <property type="entry name" value="G-patch"/>
    <property type="match status" value="1"/>
</dbReference>
<reference evidence="3 4" key="1">
    <citation type="submission" date="2023-10" db="EMBL/GenBank/DDBJ databases">
        <authorList>
            <person name="Maclean D."/>
            <person name="Macfadyen A."/>
        </authorList>
    </citation>
    <scope>NUCLEOTIDE SEQUENCE [LARGE SCALE GENOMIC DNA]</scope>
</reference>
<dbReference type="PANTHER" id="PTHR23149:SF9">
    <property type="entry name" value="G PATCH DOMAIN-CONTAINING PROTEIN 4"/>
    <property type="match status" value="1"/>
</dbReference>
<dbReference type="GO" id="GO:0005730">
    <property type="term" value="C:nucleolus"/>
    <property type="evidence" value="ECO:0007669"/>
    <property type="project" value="TreeGrafter"/>
</dbReference>
<evidence type="ECO:0000259" key="2">
    <source>
        <dbReference type="PROSITE" id="PS50174"/>
    </source>
</evidence>
<dbReference type="SMART" id="SM00443">
    <property type="entry name" value="G_patch"/>
    <property type="match status" value="1"/>
</dbReference>
<evidence type="ECO:0000256" key="1">
    <source>
        <dbReference type="SAM" id="MobiDB-lite"/>
    </source>
</evidence>
<gene>
    <name evidence="3" type="ORF">CVIRNUC_005316</name>
</gene>
<dbReference type="Proteomes" id="UP001314263">
    <property type="component" value="Unassembled WGS sequence"/>
</dbReference>
<comment type="caution">
    <text evidence="3">The sequence shown here is derived from an EMBL/GenBank/DDBJ whole genome shotgun (WGS) entry which is preliminary data.</text>
</comment>
<feature type="domain" description="G-patch" evidence="2">
    <location>
        <begin position="14"/>
        <end position="60"/>
    </location>
</feature>
<dbReference type="GO" id="GO:0003676">
    <property type="term" value="F:nucleic acid binding"/>
    <property type="evidence" value="ECO:0007669"/>
    <property type="project" value="InterPro"/>
</dbReference>
<dbReference type="PANTHER" id="PTHR23149">
    <property type="entry name" value="G PATCH DOMAIN CONTAINING PROTEIN"/>
    <property type="match status" value="1"/>
</dbReference>
<protein>
    <recommendedName>
        <fullName evidence="2">G-patch domain-containing protein</fullName>
    </recommendedName>
</protein>
<organism evidence="3 4">
    <name type="scientific">Coccomyxa viridis</name>
    <dbReference type="NCBI Taxonomy" id="1274662"/>
    <lineage>
        <taxon>Eukaryota</taxon>
        <taxon>Viridiplantae</taxon>
        <taxon>Chlorophyta</taxon>
        <taxon>core chlorophytes</taxon>
        <taxon>Trebouxiophyceae</taxon>
        <taxon>Trebouxiophyceae incertae sedis</taxon>
        <taxon>Coccomyxaceae</taxon>
        <taxon>Coccomyxa</taxon>
    </lineage>
</organism>
<feature type="compositionally biased region" description="Polar residues" evidence="1">
    <location>
        <begin position="372"/>
        <end position="384"/>
    </location>
</feature>
<sequence length="490" mass="51821">MLISKDERYQGVEKHSSGFKLLASMGWKEGEGLGAKRQGLKQHIKVRKNVENAGIGLAEAKRKAGDWTVGMAAYDQVLAKLGSVSSPTLADAADLDLKTRGKRKASTSADEKDSHVSVATPPVKTRNKKSKSSGASTEHVAAIPIMHKAAAAEAEAKLHDISSNSVAATILPSTVEKTAAAKASHLARFGRRRAGKSVCSYSSSDLAAILGEKVSAADAPEGATQPPSAIARNWLVTAPAEGALPSQGAQQVQPDDGAKWWYRTFARSGRLGSSAPEPSLPPSTKAKVKITGFSEDDQANLYNMAHDACGKGRQGLGIASRPKKVAGARWHGTKKRLDDSSDNDEGQVADAAGELAEQAQQEDSEGSEDTHVSSQAQPKLQSSGVQPPVQQHSVRQQSQQQKQNSQTEAPVGEHVADVSAKALIRSARRVLKAAPGGELRQMKLEKRVLDLLGVQRGSSARKQMRKALLAAVEASAKLKVSDSLVSLQEA</sequence>
<name>A0AAV1I4S0_9CHLO</name>
<keyword evidence="4" id="KW-1185">Reference proteome</keyword>
<dbReference type="EMBL" id="CAUYUE010000006">
    <property type="protein sequence ID" value="CAK0781221.1"/>
    <property type="molecule type" value="Genomic_DNA"/>
</dbReference>
<dbReference type="InterPro" id="IPR050656">
    <property type="entry name" value="PINX1"/>
</dbReference>
<feature type="region of interest" description="Disordered" evidence="1">
    <location>
        <begin position="312"/>
        <end position="413"/>
    </location>
</feature>
<evidence type="ECO:0000313" key="3">
    <source>
        <dbReference type="EMBL" id="CAK0781221.1"/>
    </source>
</evidence>
<dbReference type="AlphaFoldDB" id="A0AAV1I4S0"/>
<feature type="region of interest" description="Disordered" evidence="1">
    <location>
        <begin position="99"/>
        <end position="138"/>
    </location>
</feature>
<dbReference type="InterPro" id="IPR000467">
    <property type="entry name" value="G_patch_dom"/>
</dbReference>
<feature type="compositionally biased region" description="Low complexity" evidence="1">
    <location>
        <begin position="385"/>
        <end position="406"/>
    </location>
</feature>
<accession>A0AAV1I4S0</accession>
<feature type="compositionally biased region" description="Basic residues" evidence="1">
    <location>
        <begin position="321"/>
        <end position="334"/>
    </location>
</feature>
<proteinExistence type="predicted"/>
<dbReference type="PROSITE" id="PS50174">
    <property type="entry name" value="G_PATCH"/>
    <property type="match status" value="1"/>
</dbReference>
<feature type="compositionally biased region" description="Low complexity" evidence="1">
    <location>
        <begin position="349"/>
        <end position="359"/>
    </location>
</feature>